<dbReference type="EMBL" id="LAZR01002032">
    <property type="protein sequence ID" value="KKN35521.1"/>
    <property type="molecule type" value="Genomic_DNA"/>
</dbReference>
<accession>A0A0F9SEU7</accession>
<reference evidence="1" key="1">
    <citation type="journal article" date="2015" name="Nature">
        <title>Complex archaea that bridge the gap between prokaryotes and eukaryotes.</title>
        <authorList>
            <person name="Spang A."/>
            <person name="Saw J.H."/>
            <person name="Jorgensen S.L."/>
            <person name="Zaremba-Niedzwiedzka K."/>
            <person name="Martijn J."/>
            <person name="Lind A.E."/>
            <person name="van Eijk R."/>
            <person name="Schleper C."/>
            <person name="Guy L."/>
            <person name="Ettema T.J."/>
        </authorList>
    </citation>
    <scope>NUCLEOTIDE SEQUENCE</scope>
</reference>
<evidence type="ECO:0000313" key="1">
    <source>
        <dbReference type="EMBL" id="KKN35521.1"/>
    </source>
</evidence>
<gene>
    <name evidence="1" type="ORF">LCGC14_0782890</name>
</gene>
<protein>
    <submittedName>
        <fullName evidence="1">Uncharacterized protein</fullName>
    </submittedName>
</protein>
<sequence length="375" mass="41235">MGNFNSQWLEIFEAGDYGDKGNWTTKKIDQVVANLEATNPQGKRLHTPMAVFGHPKHDDPAHGAVSALKREGEILLAQFTKTSDHLEKSVQDGRFPNRSAAFYLDPQGKGPVLRHVGFLGAIPPEVKGLAPVQFFDGGEHVTIEFKEEAVSKQITEETNRTIREAVKEFFAELFGKKNEPAGATFTEAQLKERIDAAAQKLQSTFQEKLDGLKKNLEERVSTDDGEKAKLKVSAFIEKQRVAHRWVPAFDKGGLPAVLAHLAGSDATVSFGEGDKKKEVKLYDAFTTFLESLPELVPMGELATSRRKAGKLVQFTEPQNPDSVDPDSIALAERAEALESEIRKENPTFSETEVARLALQRARQGEPTGSISAGKV</sequence>
<dbReference type="AlphaFoldDB" id="A0A0F9SEU7"/>
<organism evidence="1">
    <name type="scientific">marine sediment metagenome</name>
    <dbReference type="NCBI Taxonomy" id="412755"/>
    <lineage>
        <taxon>unclassified sequences</taxon>
        <taxon>metagenomes</taxon>
        <taxon>ecological metagenomes</taxon>
    </lineage>
</organism>
<name>A0A0F9SEU7_9ZZZZ</name>
<proteinExistence type="predicted"/>
<comment type="caution">
    <text evidence="1">The sequence shown here is derived from an EMBL/GenBank/DDBJ whole genome shotgun (WGS) entry which is preliminary data.</text>
</comment>